<evidence type="ECO:0000313" key="2">
    <source>
        <dbReference type="Proteomes" id="UP000024635"/>
    </source>
</evidence>
<gene>
    <name evidence="1" type="primary">Acey_s0060.g3092</name>
    <name evidence="1" type="ORF">Y032_0060g3092</name>
</gene>
<evidence type="ECO:0000313" key="1">
    <source>
        <dbReference type="EMBL" id="EYC09396.1"/>
    </source>
</evidence>
<keyword evidence="2" id="KW-1185">Reference proteome</keyword>
<accession>A0A016U344</accession>
<comment type="caution">
    <text evidence="1">The sequence shown here is derived from an EMBL/GenBank/DDBJ whole genome shotgun (WGS) entry which is preliminary data.</text>
</comment>
<name>A0A016U344_9BILA</name>
<protein>
    <submittedName>
        <fullName evidence="1">Uncharacterized protein</fullName>
    </submittedName>
</protein>
<dbReference type="EMBL" id="JARK01001396">
    <property type="protein sequence ID" value="EYC09396.1"/>
    <property type="molecule type" value="Genomic_DNA"/>
</dbReference>
<reference evidence="2" key="1">
    <citation type="journal article" date="2015" name="Nat. Genet.">
        <title>The genome and transcriptome of the zoonotic hookworm Ancylostoma ceylanicum identify infection-specific gene families.</title>
        <authorList>
            <person name="Schwarz E.M."/>
            <person name="Hu Y."/>
            <person name="Antoshechkin I."/>
            <person name="Miller M.M."/>
            <person name="Sternberg P.W."/>
            <person name="Aroian R.V."/>
        </authorList>
    </citation>
    <scope>NUCLEOTIDE SEQUENCE</scope>
    <source>
        <strain evidence="2">HY135</strain>
    </source>
</reference>
<sequence>MRGAASRASVDIGDHPFSIVSHAFARSATATRSPLPPDESPPIFLWTVVVLLTQLRRTRSWPRGDRAVRM</sequence>
<proteinExistence type="predicted"/>
<organism evidence="1 2">
    <name type="scientific">Ancylostoma ceylanicum</name>
    <dbReference type="NCBI Taxonomy" id="53326"/>
    <lineage>
        <taxon>Eukaryota</taxon>
        <taxon>Metazoa</taxon>
        <taxon>Ecdysozoa</taxon>
        <taxon>Nematoda</taxon>
        <taxon>Chromadorea</taxon>
        <taxon>Rhabditida</taxon>
        <taxon>Rhabditina</taxon>
        <taxon>Rhabditomorpha</taxon>
        <taxon>Strongyloidea</taxon>
        <taxon>Ancylostomatidae</taxon>
        <taxon>Ancylostomatinae</taxon>
        <taxon>Ancylostoma</taxon>
    </lineage>
</organism>
<dbReference type="Proteomes" id="UP000024635">
    <property type="component" value="Unassembled WGS sequence"/>
</dbReference>
<dbReference type="AlphaFoldDB" id="A0A016U344"/>